<dbReference type="GO" id="GO:0016757">
    <property type="term" value="F:glycosyltransferase activity"/>
    <property type="evidence" value="ECO:0007669"/>
    <property type="project" value="InterPro"/>
</dbReference>
<comment type="subcellular location">
    <subcellularLocation>
        <location evidence="1">Golgi apparatus membrane</location>
        <topology evidence="1">Single-pass type II membrane protein</topology>
    </subcellularLocation>
</comment>
<dbReference type="AlphaFoldDB" id="A0A8T0I647"/>
<keyword evidence="9" id="KW-1185">Reference proteome</keyword>
<dbReference type="EMBL" id="CM026424">
    <property type="protein sequence ID" value="KAG0578171.1"/>
    <property type="molecule type" value="Genomic_DNA"/>
</dbReference>
<dbReference type="GO" id="GO:0000139">
    <property type="term" value="C:Golgi membrane"/>
    <property type="evidence" value="ECO:0007669"/>
    <property type="project" value="UniProtKB-SubCell"/>
</dbReference>
<evidence type="ECO:0000256" key="3">
    <source>
        <dbReference type="ARBA" id="ARBA00022968"/>
    </source>
</evidence>
<dbReference type="PANTHER" id="PTHR11062">
    <property type="entry name" value="EXOSTOSIN HEPARAN SULFATE GLYCOSYLTRANSFERASE -RELATED"/>
    <property type="match status" value="1"/>
</dbReference>
<comment type="similarity">
    <text evidence="2">Belongs to the glycosyltransferase 47 family.</text>
</comment>
<evidence type="ECO:0000256" key="4">
    <source>
        <dbReference type="ARBA" id="ARBA00023034"/>
    </source>
</evidence>
<dbReference type="Pfam" id="PF03016">
    <property type="entry name" value="Exostosin_GT47"/>
    <property type="match status" value="1"/>
</dbReference>
<evidence type="ECO:0000313" key="8">
    <source>
        <dbReference type="EMBL" id="KAG0578171.1"/>
    </source>
</evidence>
<evidence type="ECO:0000313" key="9">
    <source>
        <dbReference type="Proteomes" id="UP000822688"/>
    </source>
</evidence>
<dbReference type="Proteomes" id="UP000822688">
    <property type="component" value="Chromosome 4"/>
</dbReference>
<evidence type="ECO:0000256" key="6">
    <source>
        <dbReference type="SAM" id="Phobius"/>
    </source>
</evidence>
<keyword evidence="6" id="KW-0472">Membrane</keyword>
<feature type="compositionally biased region" description="Basic and acidic residues" evidence="5">
    <location>
        <begin position="539"/>
        <end position="578"/>
    </location>
</feature>
<dbReference type="InterPro" id="IPR040911">
    <property type="entry name" value="Exostosin_GT47"/>
</dbReference>
<comment type="caution">
    <text evidence="8">The sequence shown here is derived from an EMBL/GenBank/DDBJ whole genome shotgun (WGS) entry which is preliminary data.</text>
</comment>
<dbReference type="PANTHER" id="PTHR11062:SF56">
    <property type="entry name" value="XYLOGLUCAN GALACTOSYLTRANSFERASE MUR3"/>
    <property type="match status" value="1"/>
</dbReference>
<evidence type="ECO:0000256" key="1">
    <source>
        <dbReference type="ARBA" id="ARBA00004323"/>
    </source>
</evidence>
<proteinExistence type="inferred from homology"/>
<accession>A0A8T0I647</accession>
<keyword evidence="6" id="KW-0812">Transmembrane</keyword>
<protein>
    <recommendedName>
        <fullName evidence="7">Exostosin GT47 domain-containing protein</fullName>
    </recommendedName>
</protein>
<evidence type="ECO:0000259" key="7">
    <source>
        <dbReference type="Pfam" id="PF03016"/>
    </source>
</evidence>
<reference evidence="8" key="1">
    <citation type="submission" date="2020-06" db="EMBL/GenBank/DDBJ databases">
        <title>WGS assembly of Ceratodon purpureus strain R40.</title>
        <authorList>
            <person name="Carey S.B."/>
            <person name="Jenkins J."/>
            <person name="Shu S."/>
            <person name="Lovell J.T."/>
            <person name="Sreedasyam A."/>
            <person name="Maumus F."/>
            <person name="Tiley G.P."/>
            <person name="Fernandez-Pozo N."/>
            <person name="Barry K."/>
            <person name="Chen C."/>
            <person name="Wang M."/>
            <person name="Lipzen A."/>
            <person name="Daum C."/>
            <person name="Saski C.A."/>
            <person name="Payton A.C."/>
            <person name="Mcbreen J.C."/>
            <person name="Conrad R.E."/>
            <person name="Kollar L.M."/>
            <person name="Olsson S."/>
            <person name="Huttunen S."/>
            <person name="Landis J.B."/>
            <person name="Wickett N.J."/>
            <person name="Johnson M.G."/>
            <person name="Rensing S.A."/>
            <person name="Grimwood J."/>
            <person name="Schmutz J."/>
            <person name="Mcdaniel S.F."/>
        </authorList>
    </citation>
    <scope>NUCLEOTIDE SEQUENCE</scope>
    <source>
        <strain evidence="8">R40</strain>
    </source>
</reference>
<feature type="region of interest" description="Disordered" evidence="5">
    <location>
        <begin position="531"/>
        <end position="578"/>
    </location>
</feature>
<gene>
    <name evidence="8" type="ORF">KC19_4G003400</name>
</gene>
<sequence length="578" mass="65934">MGFINQLGCKEWDMEKPKLLCSITPRFRSRCVFVSVALVLWWAFLMVQFSLDRRHPPMHSSLEQPLLSLKSEESVSMSRRLSRGQLSTDSSLREGIVPSAVQEQDQETWSKNGRLDHDEKELAATGVIDDNKVSCEGRYIYMYELDPYFNEDMVKRCDKLSLWTNWCPSVRNAGLGPPMENTDGVFSDSDWYITNQFMLEQIFHNRIRRYECLTHNASLAEAVFVPFYAGFEITTKLWAANITERDEAPARLLAWLSLRAEWARFRGVDHFLVGGRITWDFRRSSDAESDWGNKLFVLPATANMTMLTIEASPWHHNDVAIPYPTYFHPSSHRSLSLWQARMRASTRPFLFSFVGAPRPGLSHSIRGMIMRQCSDSAQCKLLDCQLSVCLTPHKVMAVFEQSVFCLQPSGDSYTRRSTFDAMLAGCIPVFFHQHSAYDQYQWHLPADQSSYSVLISESGVKNNSVRIDDVLGAFSDAQVVSMRDTVIRTIPHIVYADPRTSPIPGVHDAFDITVQGVIDRIAKRKVEKGHINVAGNPSADRESESELEESMKEQVAREEMKKSEEATGWRDHRGFAID</sequence>
<evidence type="ECO:0000256" key="2">
    <source>
        <dbReference type="ARBA" id="ARBA00010271"/>
    </source>
</evidence>
<organism evidence="8 9">
    <name type="scientific">Ceratodon purpureus</name>
    <name type="common">Fire moss</name>
    <name type="synonym">Dicranum purpureum</name>
    <dbReference type="NCBI Taxonomy" id="3225"/>
    <lineage>
        <taxon>Eukaryota</taxon>
        <taxon>Viridiplantae</taxon>
        <taxon>Streptophyta</taxon>
        <taxon>Embryophyta</taxon>
        <taxon>Bryophyta</taxon>
        <taxon>Bryophytina</taxon>
        <taxon>Bryopsida</taxon>
        <taxon>Dicranidae</taxon>
        <taxon>Pseudoditrichales</taxon>
        <taxon>Ditrichaceae</taxon>
        <taxon>Ceratodon</taxon>
    </lineage>
</organism>
<keyword evidence="3" id="KW-0735">Signal-anchor</keyword>
<name>A0A8T0I647_CERPU</name>
<feature type="transmembrane region" description="Helical" evidence="6">
    <location>
        <begin position="32"/>
        <end position="51"/>
    </location>
</feature>
<dbReference type="InterPro" id="IPR004263">
    <property type="entry name" value="Exostosin"/>
</dbReference>
<evidence type="ECO:0000256" key="5">
    <source>
        <dbReference type="SAM" id="MobiDB-lite"/>
    </source>
</evidence>
<keyword evidence="4" id="KW-0333">Golgi apparatus</keyword>
<keyword evidence="6" id="KW-1133">Transmembrane helix</keyword>
<feature type="domain" description="Exostosin GT47" evidence="7">
    <location>
        <begin position="135"/>
        <end position="463"/>
    </location>
</feature>